<reference evidence="2 3" key="1">
    <citation type="journal article" date="2014" name="Genome Biol. Evol.">
        <title>The genome of the myxosporean Thelohanellus kitauei shows adaptations to nutrient acquisition within its fish host.</title>
        <authorList>
            <person name="Yang Y."/>
            <person name="Xiong J."/>
            <person name="Zhou Z."/>
            <person name="Huo F."/>
            <person name="Miao W."/>
            <person name="Ran C."/>
            <person name="Liu Y."/>
            <person name="Zhang J."/>
            <person name="Feng J."/>
            <person name="Wang M."/>
            <person name="Wang M."/>
            <person name="Wang L."/>
            <person name="Yao B."/>
        </authorList>
    </citation>
    <scope>NUCLEOTIDE SEQUENCE [LARGE SCALE GENOMIC DNA]</scope>
    <source>
        <strain evidence="2">Wuqing</strain>
    </source>
</reference>
<name>A0A0C2M816_THEKT</name>
<gene>
    <name evidence="2" type="ORF">RF11_01854</name>
</gene>
<dbReference type="SMART" id="SM01126">
    <property type="entry name" value="DDE_Tnp_IS1595"/>
    <property type="match status" value="1"/>
</dbReference>
<dbReference type="AlphaFoldDB" id="A0A0C2M816"/>
<dbReference type="Pfam" id="PF12762">
    <property type="entry name" value="DDE_Tnp_IS1595"/>
    <property type="match status" value="1"/>
</dbReference>
<evidence type="ECO:0000259" key="1">
    <source>
        <dbReference type="SMART" id="SM01126"/>
    </source>
</evidence>
<dbReference type="OrthoDB" id="2278611at2759"/>
<dbReference type="Proteomes" id="UP000031668">
    <property type="component" value="Unassembled WGS sequence"/>
</dbReference>
<dbReference type="PANTHER" id="PTHR47163:SF2">
    <property type="entry name" value="SI:DKEY-17M8.2"/>
    <property type="match status" value="1"/>
</dbReference>
<comment type="caution">
    <text evidence="2">The sequence shown here is derived from an EMBL/GenBank/DDBJ whole genome shotgun (WGS) entry which is preliminary data.</text>
</comment>
<feature type="domain" description="ISXO2-like transposase" evidence="1">
    <location>
        <begin position="55"/>
        <end position="203"/>
    </location>
</feature>
<dbReference type="InterPro" id="IPR024445">
    <property type="entry name" value="Tnp_ISXO2-like"/>
</dbReference>
<organism evidence="2 3">
    <name type="scientific">Thelohanellus kitauei</name>
    <name type="common">Myxosporean</name>
    <dbReference type="NCBI Taxonomy" id="669202"/>
    <lineage>
        <taxon>Eukaryota</taxon>
        <taxon>Metazoa</taxon>
        <taxon>Cnidaria</taxon>
        <taxon>Myxozoa</taxon>
        <taxon>Myxosporea</taxon>
        <taxon>Bivalvulida</taxon>
        <taxon>Platysporina</taxon>
        <taxon>Myxobolidae</taxon>
        <taxon>Thelohanellus</taxon>
    </lineage>
</organism>
<dbReference type="EMBL" id="JWZT01004773">
    <property type="protein sequence ID" value="KII63105.1"/>
    <property type="molecule type" value="Genomic_DNA"/>
</dbReference>
<evidence type="ECO:0000313" key="2">
    <source>
        <dbReference type="EMBL" id="KII63105.1"/>
    </source>
</evidence>
<keyword evidence="3" id="KW-1185">Reference proteome</keyword>
<protein>
    <recommendedName>
        <fullName evidence="1">ISXO2-like transposase domain-containing protein</fullName>
    </recommendedName>
</protein>
<evidence type="ECO:0000313" key="3">
    <source>
        <dbReference type="Proteomes" id="UP000031668"/>
    </source>
</evidence>
<proteinExistence type="predicted"/>
<dbReference type="InterPro" id="IPR053164">
    <property type="entry name" value="IS1016-like_transposase"/>
</dbReference>
<dbReference type="OMA" id="GNDHIVE"/>
<sequence>MDFEQFSQIVSDPNYGILPEEISAKDVPQKWQNTQDQIFLTRYICSWKLSTQSLILGGPGHIVQIDESVISRAMHNRGHDLLRPQRWVLGMYDAASKIGIIVGIPNRKAATLTEIIMRHVSPGSTIHTDGFASYKGLATLPVVPPYIHRTVNHTLFFRDPITGAHTNNVEAYWASVKKSFKRGGQTSSNLLQQKIDEKMWRERYGKTPEETFENIMSQMAEYTALN</sequence>
<accession>A0A0C2M816</accession>
<dbReference type="PANTHER" id="PTHR47163">
    <property type="entry name" value="DDE_TNP_IS1595 DOMAIN-CONTAINING PROTEIN"/>
    <property type="match status" value="1"/>
</dbReference>